<feature type="domain" description="PepSY" evidence="2">
    <location>
        <begin position="300"/>
        <end position="350"/>
    </location>
</feature>
<accession>A0A5D4K7S1</accession>
<evidence type="ECO:0000313" key="4">
    <source>
        <dbReference type="Proteomes" id="UP000323317"/>
    </source>
</evidence>
<feature type="transmembrane region" description="Helical" evidence="1">
    <location>
        <begin position="421"/>
        <end position="449"/>
    </location>
</feature>
<keyword evidence="1" id="KW-1133">Transmembrane helix</keyword>
<dbReference type="InterPro" id="IPR025711">
    <property type="entry name" value="PepSY"/>
</dbReference>
<keyword evidence="1" id="KW-0812">Transmembrane</keyword>
<dbReference type="PANTHER" id="PTHR34219:SF1">
    <property type="entry name" value="PEPSY DOMAIN-CONTAINING PROTEIN"/>
    <property type="match status" value="1"/>
</dbReference>
<feature type="transmembrane region" description="Helical" evidence="1">
    <location>
        <begin position="215"/>
        <end position="233"/>
    </location>
</feature>
<sequence>MEERIHHSYDSKPEGKPSRKAAIFRAVWRWHFYAGIFTAPFLIVLAISGGLYLFKPQIEANLYQEHFFIEGGSEGKPALTLGEQTEAANRELGEGASILSVKQYDDPLRTTELSYMENGTMMYGFINPYTGGYQGSLAADETFSSIFKRVHSEWFAGGTFVNLLVELAACWTLILVLTGLYLWWPKKKSQIWGTVLPRFGKKGRVFWRDLHAVPAFWLSIFITILILTGLPWTSVVGEQINKLATAANSYPQYALSFGPKPESVLTTKDVIGDGPWATENMEVPASAGSGNSKTLDEINQAADRNEVQKPYTISLPQGEKGVYTLATSHTKPGDNATLNVDQYSGEVLSDVRFADYGLIAKAITVGIALHEGRLFGLANQILGAITCLGIVLMVFSSFVMWRKRKPKGTFGVPAAMNDAKVKWGVIAILAVLGILMPLVGLSILIIVIIDFMVLSLRKRNEGTY</sequence>
<feature type="transmembrane region" description="Helical" evidence="1">
    <location>
        <begin position="154"/>
        <end position="184"/>
    </location>
</feature>
<name>A0A5D4K7S1_9BACI</name>
<evidence type="ECO:0000313" key="3">
    <source>
        <dbReference type="EMBL" id="TYR72795.1"/>
    </source>
</evidence>
<feature type="transmembrane region" description="Helical" evidence="1">
    <location>
        <begin position="30"/>
        <end position="54"/>
    </location>
</feature>
<reference evidence="3 4" key="1">
    <citation type="submission" date="2019-08" db="EMBL/GenBank/DDBJ databases">
        <title>Bacillus genomes from the desert of Cuatro Cienegas, Coahuila.</title>
        <authorList>
            <person name="Olmedo-Alvarez G."/>
        </authorList>
    </citation>
    <scope>NUCLEOTIDE SEQUENCE [LARGE SCALE GENOMIC DNA]</scope>
    <source>
        <strain evidence="3 4">CH40_1T</strain>
    </source>
</reference>
<organism evidence="3 4">
    <name type="scientific">Rossellomorea vietnamensis</name>
    <dbReference type="NCBI Taxonomy" id="218284"/>
    <lineage>
        <taxon>Bacteria</taxon>
        <taxon>Bacillati</taxon>
        <taxon>Bacillota</taxon>
        <taxon>Bacilli</taxon>
        <taxon>Bacillales</taxon>
        <taxon>Bacillaceae</taxon>
        <taxon>Rossellomorea</taxon>
    </lineage>
</organism>
<evidence type="ECO:0000256" key="1">
    <source>
        <dbReference type="SAM" id="Phobius"/>
    </source>
</evidence>
<comment type="caution">
    <text evidence="3">The sequence shown here is derived from an EMBL/GenBank/DDBJ whole genome shotgun (WGS) entry which is preliminary data.</text>
</comment>
<protein>
    <submittedName>
        <fullName evidence="3">PepSY domain-containing protein</fullName>
    </submittedName>
</protein>
<dbReference type="Pfam" id="PF03413">
    <property type="entry name" value="PepSY"/>
    <property type="match status" value="1"/>
</dbReference>
<dbReference type="RefSeq" id="WP_148948708.1">
    <property type="nucleotide sequence ID" value="NZ_VTEH01000026.1"/>
</dbReference>
<dbReference type="Pfam" id="PF03929">
    <property type="entry name" value="PepSY_TM"/>
    <property type="match status" value="1"/>
</dbReference>
<dbReference type="EMBL" id="VTEH01000026">
    <property type="protein sequence ID" value="TYR72795.1"/>
    <property type="molecule type" value="Genomic_DNA"/>
</dbReference>
<dbReference type="AlphaFoldDB" id="A0A5D4K7S1"/>
<dbReference type="PANTHER" id="PTHR34219">
    <property type="entry name" value="IRON-REGULATED INNER MEMBRANE PROTEIN-RELATED"/>
    <property type="match status" value="1"/>
</dbReference>
<proteinExistence type="predicted"/>
<evidence type="ECO:0000259" key="2">
    <source>
        <dbReference type="Pfam" id="PF03413"/>
    </source>
</evidence>
<dbReference type="InterPro" id="IPR005625">
    <property type="entry name" value="PepSY-ass_TM"/>
</dbReference>
<feature type="transmembrane region" description="Helical" evidence="1">
    <location>
        <begin position="381"/>
        <end position="401"/>
    </location>
</feature>
<dbReference type="Proteomes" id="UP000323317">
    <property type="component" value="Unassembled WGS sequence"/>
</dbReference>
<keyword evidence="1" id="KW-0472">Membrane</keyword>
<gene>
    <name evidence="3" type="ORF">FZC79_21430</name>
</gene>